<dbReference type="InterPro" id="IPR051560">
    <property type="entry name" value="MAM_domain-containing"/>
</dbReference>
<evidence type="ECO:0000313" key="3">
    <source>
        <dbReference type="Proteomes" id="UP000013827"/>
    </source>
</evidence>
<evidence type="ECO:0000259" key="1">
    <source>
        <dbReference type="PROSITE" id="PS50060"/>
    </source>
</evidence>
<protein>
    <recommendedName>
        <fullName evidence="1">MAM domain-containing protein</fullName>
    </recommendedName>
</protein>
<evidence type="ECO:0000313" key="2">
    <source>
        <dbReference type="EnsemblProtists" id="EOD39066"/>
    </source>
</evidence>
<dbReference type="PANTHER" id="PTHR23282:SF101">
    <property type="entry name" value="MAM DOMAIN-CONTAINING PROTEIN"/>
    <property type="match status" value="1"/>
</dbReference>
<keyword evidence="3" id="KW-1185">Reference proteome</keyword>
<dbReference type="PANTHER" id="PTHR23282">
    <property type="entry name" value="APICAL ENDOSOMAL GLYCOPROTEIN PRECURSOR"/>
    <property type="match status" value="1"/>
</dbReference>
<dbReference type="Gene3D" id="2.60.120.200">
    <property type="match status" value="1"/>
</dbReference>
<dbReference type="SUPFAM" id="SSF49899">
    <property type="entry name" value="Concanavalin A-like lectins/glucanases"/>
    <property type="match status" value="1"/>
</dbReference>
<dbReference type="AlphaFoldDB" id="A0A0D3KTI1"/>
<dbReference type="GeneID" id="17284337"/>
<dbReference type="InterPro" id="IPR000998">
    <property type="entry name" value="MAM_dom"/>
</dbReference>
<proteinExistence type="predicted"/>
<dbReference type="GO" id="GO:0016020">
    <property type="term" value="C:membrane"/>
    <property type="evidence" value="ECO:0007669"/>
    <property type="project" value="InterPro"/>
</dbReference>
<dbReference type="HOGENOM" id="CLU_098682_0_0_1"/>
<dbReference type="SMART" id="SM00137">
    <property type="entry name" value="MAM"/>
    <property type="match status" value="1"/>
</dbReference>
<dbReference type="EnsemblProtists" id="EOD39066">
    <property type="protein sequence ID" value="EOD39066"/>
    <property type="gene ID" value="EMIHUDRAFT_109089"/>
</dbReference>
<dbReference type="InterPro" id="IPR013320">
    <property type="entry name" value="ConA-like_dom_sf"/>
</dbReference>
<reference evidence="2" key="2">
    <citation type="submission" date="2024-10" db="UniProtKB">
        <authorList>
            <consortium name="EnsemblProtists"/>
        </authorList>
    </citation>
    <scope>IDENTIFICATION</scope>
</reference>
<organism evidence="2 3">
    <name type="scientific">Emiliania huxleyi (strain CCMP1516)</name>
    <dbReference type="NCBI Taxonomy" id="280463"/>
    <lineage>
        <taxon>Eukaryota</taxon>
        <taxon>Haptista</taxon>
        <taxon>Haptophyta</taxon>
        <taxon>Prymnesiophyceae</taxon>
        <taxon>Isochrysidales</taxon>
        <taxon>Noelaerhabdaceae</taxon>
        <taxon>Emiliania</taxon>
    </lineage>
</organism>
<dbReference type="CDD" id="cd06263">
    <property type="entry name" value="MAM"/>
    <property type="match status" value="1"/>
</dbReference>
<name>A0A0D3KTI1_EMIH1</name>
<dbReference type="eggNOG" id="ENOG502QVDI">
    <property type="taxonomic scope" value="Eukaryota"/>
</dbReference>
<sequence>MVELSCDFEVGTCAWTDTAPDGYSWWRTIGGTGSSNTGPSGDHATGLGYYLYTEASSRFNKLHQLESPLFSLQQKATLSFFYHMYGSDMGTLSFEAYNSETGWSSLWSRAGDQGNSWLDAAVVLPASTTQVRFNGRTGPGYRSDMALDDISFSQFAPPSSLPHMTSAITTDSESSRIAAALILQQE</sequence>
<reference evidence="3" key="1">
    <citation type="journal article" date="2013" name="Nature">
        <title>Pan genome of the phytoplankton Emiliania underpins its global distribution.</title>
        <authorList>
            <person name="Read B.A."/>
            <person name="Kegel J."/>
            <person name="Klute M.J."/>
            <person name="Kuo A."/>
            <person name="Lefebvre S.C."/>
            <person name="Maumus F."/>
            <person name="Mayer C."/>
            <person name="Miller J."/>
            <person name="Monier A."/>
            <person name="Salamov A."/>
            <person name="Young J."/>
            <person name="Aguilar M."/>
            <person name="Claverie J.M."/>
            <person name="Frickenhaus S."/>
            <person name="Gonzalez K."/>
            <person name="Herman E.K."/>
            <person name="Lin Y.C."/>
            <person name="Napier J."/>
            <person name="Ogata H."/>
            <person name="Sarno A.F."/>
            <person name="Shmutz J."/>
            <person name="Schroeder D."/>
            <person name="de Vargas C."/>
            <person name="Verret F."/>
            <person name="von Dassow P."/>
            <person name="Valentin K."/>
            <person name="Van de Peer Y."/>
            <person name="Wheeler G."/>
            <person name="Dacks J.B."/>
            <person name="Delwiche C.F."/>
            <person name="Dyhrman S.T."/>
            <person name="Glockner G."/>
            <person name="John U."/>
            <person name="Richards T."/>
            <person name="Worden A.Z."/>
            <person name="Zhang X."/>
            <person name="Grigoriev I.V."/>
            <person name="Allen A.E."/>
            <person name="Bidle K."/>
            <person name="Borodovsky M."/>
            <person name="Bowler C."/>
            <person name="Brownlee C."/>
            <person name="Cock J.M."/>
            <person name="Elias M."/>
            <person name="Gladyshev V.N."/>
            <person name="Groth M."/>
            <person name="Guda C."/>
            <person name="Hadaegh A."/>
            <person name="Iglesias-Rodriguez M.D."/>
            <person name="Jenkins J."/>
            <person name="Jones B.M."/>
            <person name="Lawson T."/>
            <person name="Leese F."/>
            <person name="Lindquist E."/>
            <person name="Lobanov A."/>
            <person name="Lomsadze A."/>
            <person name="Malik S.B."/>
            <person name="Marsh M.E."/>
            <person name="Mackinder L."/>
            <person name="Mock T."/>
            <person name="Mueller-Roeber B."/>
            <person name="Pagarete A."/>
            <person name="Parker M."/>
            <person name="Probert I."/>
            <person name="Quesneville H."/>
            <person name="Raines C."/>
            <person name="Rensing S.A."/>
            <person name="Riano-Pachon D.M."/>
            <person name="Richier S."/>
            <person name="Rokitta S."/>
            <person name="Shiraiwa Y."/>
            <person name="Soanes D.M."/>
            <person name="van der Giezen M."/>
            <person name="Wahlund T.M."/>
            <person name="Williams B."/>
            <person name="Wilson W."/>
            <person name="Wolfe G."/>
            <person name="Wurch L.L."/>
        </authorList>
    </citation>
    <scope>NUCLEOTIDE SEQUENCE</scope>
</reference>
<dbReference type="PROSITE" id="PS50060">
    <property type="entry name" value="MAM_2"/>
    <property type="match status" value="1"/>
</dbReference>
<dbReference type="PaxDb" id="2903-EOD39066"/>
<dbReference type="RefSeq" id="XP_005791495.1">
    <property type="nucleotide sequence ID" value="XM_005791438.1"/>
</dbReference>
<dbReference type="Proteomes" id="UP000013827">
    <property type="component" value="Unassembled WGS sequence"/>
</dbReference>
<feature type="domain" description="MAM" evidence="1">
    <location>
        <begin position="4"/>
        <end position="153"/>
    </location>
</feature>
<dbReference type="KEGG" id="ehx:EMIHUDRAFT_109089"/>
<dbReference type="Pfam" id="PF00629">
    <property type="entry name" value="MAM"/>
    <property type="match status" value="1"/>
</dbReference>
<accession>A0A0D3KTI1</accession>